<organism evidence="2 3">
    <name type="scientific">Kitasatospora saccharophila</name>
    <dbReference type="NCBI Taxonomy" id="407973"/>
    <lineage>
        <taxon>Bacteria</taxon>
        <taxon>Bacillati</taxon>
        <taxon>Actinomycetota</taxon>
        <taxon>Actinomycetes</taxon>
        <taxon>Kitasatosporales</taxon>
        <taxon>Streptomycetaceae</taxon>
        <taxon>Kitasatospora</taxon>
    </lineage>
</organism>
<evidence type="ECO:0000313" key="3">
    <source>
        <dbReference type="Proteomes" id="UP001500897"/>
    </source>
</evidence>
<proteinExistence type="predicted"/>
<evidence type="ECO:0000313" key="2">
    <source>
        <dbReference type="EMBL" id="GAA2082664.1"/>
    </source>
</evidence>
<dbReference type="InterPro" id="IPR000073">
    <property type="entry name" value="AB_hydrolase_1"/>
</dbReference>
<dbReference type="InterPro" id="IPR029058">
    <property type="entry name" value="AB_hydrolase_fold"/>
</dbReference>
<dbReference type="Pfam" id="PF12697">
    <property type="entry name" value="Abhydrolase_6"/>
    <property type="match status" value="1"/>
</dbReference>
<dbReference type="GO" id="GO:0016787">
    <property type="term" value="F:hydrolase activity"/>
    <property type="evidence" value="ECO:0007669"/>
    <property type="project" value="UniProtKB-KW"/>
</dbReference>
<reference evidence="2 3" key="1">
    <citation type="journal article" date="2019" name="Int. J. Syst. Evol. Microbiol.">
        <title>The Global Catalogue of Microorganisms (GCM) 10K type strain sequencing project: providing services to taxonomists for standard genome sequencing and annotation.</title>
        <authorList>
            <consortium name="The Broad Institute Genomics Platform"/>
            <consortium name="The Broad Institute Genome Sequencing Center for Infectious Disease"/>
            <person name="Wu L."/>
            <person name="Ma J."/>
        </authorList>
    </citation>
    <scope>NUCLEOTIDE SEQUENCE [LARGE SCALE GENOMIC DNA]</scope>
    <source>
        <strain evidence="2 3">JCM 14559</strain>
    </source>
</reference>
<keyword evidence="3" id="KW-1185">Reference proteome</keyword>
<dbReference type="EMBL" id="BAAANS010000001">
    <property type="protein sequence ID" value="GAA2082664.1"/>
    <property type="molecule type" value="Genomic_DNA"/>
</dbReference>
<comment type="caution">
    <text evidence="2">The sequence shown here is derived from an EMBL/GenBank/DDBJ whole genome shotgun (WGS) entry which is preliminary data.</text>
</comment>
<name>A0ABN2W3U5_9ACTN</name>
<gene>
    <name evidence="2" type="ORF">GCM10009759_00060</name>
</gene>
<evidence type="ECO:0000259" key="1">
    <source>
        <dbReference type="Pfam" id="PF12697"/>
    </source>
</evidence>
<feature type="domain" description="AB hydrolase-1" evidence="1">
    <location>
        <begin position="50"/>
        <end position="257"/>
    </location>
</feature>
<dbReference type="Proteomes" id="UP001500897">
    <property type="component" value="Unassembled WGS sequence"/>
</dbReference>
<sequence length="275" mass="27626">MTTDLHRGARMTEYVTSADGTRIAYQVAGDGGPAVVIVDGAMCHRAFGPSGGLADELAGAHRVFSYDRRGRGGSGAGGPYAVQQEVEDLAAVVAAAGGRATLLGLSSGAALALRAAGAGIGVERVVAYEPPFSTDDEQRARFAEYRAGVERDVLAGEPGEAVARFMAFVGSPAPVVAQLRESPAWPAFLAVAPTLVNDAEVLDGAEGAPVPTALLAGLPVPVLVADGELSPALLRDAAAATAAAAGAEHRTLAGQTHEVAPDVLGPVVAGFVARG</sequence>
<accession>A0ABN2W3U5</accession>
<dbReference type="SUPFAM" id="SSF53474">
    <property type="entry name" value="alpha/beta-Hydrolases"/>
    <property type="match status" value="1"/>
</dbReference>
<keyword evidence="2" id="KW-0378">Hydrolase</keyword>
<dbReference type="Gene3D" id="3.40.50.1820">
    <property type="entry name" value="alpha/beta hydrolase"/>
    <property type="match status" value="1"/>
</dbReference>
<protein>
    <submittedName>
        <fullName evidence="2">Alpha/beta hydrolase</fullName>
    </submittedName>
</protein>